<gene>
    <name evidence="2" type="ORF">QLQ16_06960</name>
</gene>
<dbReference type="Gene3D" id="3.20.20.100">
    <property type="entry name" value="NADP-dependent oxidoreductase domain"/>
    <property type="match status" value="1"/>
</dbReference>
<name>A0ABT6X620_9BURK</name>
<evidence type="ECO:0000313" key="2">
    <source>
        <dbReference type="EMBL" id="MDI9233573.1"/>
    </source>
</evidence>
<dbReference type="SUPFAM" id="SSF51430">
    <property type="entry name" value="NAD(P)-linked oxidoreductase"/>
    <property type="match status" value="1"/>
</dbReference>
<sequence>MSSKEIGRLALPNGRSLSRMAYGVWRLSEAQDSSVNANLARIDACLAQGITTFDHADIYGDYSCEELFGQAIKARPSLKDKIEIVTKTDIMLLSGKWPDTRVKHYDTSLAHVTASVDRSLSRIGVDVIDLLLIHRPDPLMDAQALGACLDGMIDSGKLRGVGVSNFMPWDVDLLQSCMKHKLQTNQIELSLLSTAPFTNGQIAHAQQHRMPVMAWSPLGGGRLHSQAHTAGTAAARLAPKLAKLALASGTDTTAVAMAWLMHHPVGVLPVMGSNQLERIQRFADAARVPMDRQTWFELYEMANGHEVP</sequence>
<dbReference type="Pfam" id="PF00248">
    <property type="entry name" value="Aldo_ket_red"/>
    <property type="match status" value="1"/>
</dbReference>
<dbReference type="InterPro" id="IPR050523">
    <property type="entry name" value="AKR_Detox_Biosynth"/>
</dbReference>
<proteinExistence type="predicted"/>
<dbReference type="PANTHER" id="PTHR43364">
    <property type="entry name" value="NADH-SPECIFIC METHYLGLYOXAL REDUCTASE-RELATED"/>
    <property type="match status" value="1"/>
</dbReference>
<protein>
    <submittedName>
        <fullName evidence="2">Aldo/keto reductase</fullName>
    </submittedName>
</protein>
<comment type="caution">
    <text evidence="2">The sequence shown here is derived from an EMBL/GenBank/DDBJ whole genome shotgun (WGS) entry which is preliminary data.</text>
</comment>
<dbReference type="InterPro" id="IPR036812">
    <property type="entry name" value="NAD(P)_OxRdtase_dom_sf"/>
</dbReference>
<keyword evidence="3" id="KW-1185">Reference proteome</keyword>
<dbReference type="EMBL" id="JASGBH010000004">
    <property type="protein sequence ID" value="MDI9233573.1"/>
    <property type="molecule type" value="Genomic_DNA"/>
</dbReference>
<dbReference type="PANTHER" id="PTHR43364:SF1">
    <property type="entry name" value="OXIDOREDUCTASE YDHF"/>
    <property type="match status" value="1"/>
</dbReference>
<dbReference type="Proteomes" id="UP001431902">
    <property type="component" value="Unassembled WGS sequence"/>
</dbReference>
<feature type="domain" description="NADP-dependent oxidoreductase" evidence="1">
    <location>
        <begin position="19"/>
        <end position="297"/>
    </location>
</feature>
<evidence type="ECO:0000313" key="3">
    <source>
        <dbReference type="Proteomes" id="UP001431902"/>
    </source>
</evidence>
<dbReference type="InterPro" id="IPR023210">
    <property type="entry name" value="NADP_OxRdtase_dom"/>
</dbReference>
<dbReference type="CDD" id="cd19092">
    <property type="entry name" value="AKR_BsYcsN_EcYdhF-like"/>
    <property type="match status" value="1"/>
</dbReference>
<organism evidence="2 3">
    <name type="scientific">Limnohabitans lacus</name>
    <dbReference type="NCBI Taxonomy" id="3045173"/>
    <lineage>
        <taxon>Bacteria</taxon>
        <taxon>Pseudomonadati</taxon>
        <taxon>Pseudomonadota</taxon>
        <taxon>Betaproteobacteria</taxon>
        <taxon>Burkholderiales</taxon>
        <taxon>Comamonadaceae</taxon>
        <taxon>Limnohabitans</taxon>
    </lineage>
</organism>
<accession>A0ABT6X620</accession>
<dbReference type="RefSeq" id="WP_283223973.1">
    <property type="nucleotide sequence ID" value="NZ_JASGBH010000004.1"/>
</dbReference>
<reference evidence="2" key="1">
    <citation type="submission" date="2023-05" db="EMBL/GenBank/DDBJ databases">
        <title>Limnohabitans sp. strain HM2-2 Genome sequencing and assembly.</title>
        <authorList>
            <person name="Jung Y."/>
        </authorList>
    </citation>
    <scope>NUCLEOTIDE SEQUENCE</scope>
    <source>
        <strain evidence="2">HM2-2</strain>
    </source>
</reference>
<evidence type="ECO:0000259" key="1">
    <source>
        <dbReference type="Pfam" id="PF00248"/>
    </source>
</evidence>